<dbReference type="AlphaFoldDB" id="A0AAW5R4P6"/>
<proteinExistence type="predicted"/>
<dbReference type="PANTHER" id="PTHR30154:SF34">
    <property type="entry name" value="TRANSCRIPTIONAL REGULATOR AZLB"/>
    <property type="match status" value="1"/>
</dbReference>
<organism evidence="5 6">
    <name type="scientific">Microbaculum marinisediminis</name>
    <dbReference type="NCBI Taxonomy" id="2931392"/>
    <lineage>
        <taxon>Bacteria</taxon>
        <taxon>Pseudomonadati</taxon>
        <taxon>Pseudomonadota</taxon>
        <taxon>Alphaproteobacteria</taxon>
        <taxon>Hyphomicrobiales</taxon>
        <taxon>Tepidamorphaceae</taxon>
        <taxon>Microbaculum</taxon>
    </lineage>
</organism>
<keyword evidence="1" id="KW-0805">Transcription regulation</keyword>
<keyword evidence="6" id="KW-1185">Reference proteome</keyword>
<dbReference type="InterPro" id="IPR011008">
    <property type="entry name" value="Dimeric_a/b-barrel"/>
</dbReference>
<keyword evidence="2" id="KW-0238">DNA-binding</keyword>
<accession>A0AAW5R4P6</accession>
<dbReference type="GO" id="GO:0043200">
    <property type="term" value="P:response to amino acid"/>
    <property type="evidence" value="ECO:0007669"/>
    <property type="project" value="TreeGrafter"/>
</dbReference>
<dbReference type="SMART" id="SM00344">
    <property type="entry name" value="HTH_ASNC"/>
    <property type="match status" value="1"/>
</dbReference>
<name>A0AAW5R4P6_9HYPH</name>
<dbReference type="GO" id="GO:0043565">
    <property type="term" value="F:sequence-specific DNA binding"/>
    <property type="evidence" value="ECO:0007669"/>
    <property type="project" value="InterPro"/>
</dbReference>
<dbReference type="Proteomes" id="UP001320898">
    <property type="component" value="Unassembled WGS sequence"/>
</dbReference>
<evidence type="ECO:0000313" key="6">
    <source>
        <dbReference type="Proteomes" id="UP001320898"/>
    </source>
</evidence>
<dbReference type="PROSITE" id="PS50956">
    <property type="entry name" value="HTH_ASNC_2"/>
    <property type="match status" value="1"/>
</dbReference>
<dbReference type="PANTHER" id="PTHR30154">
    <property type="entry name" value="LEUCINE-RESPONSIVE REGULATORY PROTEIN"/>
    <property type="match status" value="1"/>
</dbReference>
<dbReference type="InterPro" id="IPR036388">
    <property type="entry name" value="WH-like_DNA-bd_sf"/>
</dbReference>
<dbReference type="SUPFAM" id="SSF46785">
    <property type="entry name" value="Winged helix' DNA-binding domain"/>
    <property type="match status" value="1"/>
</dbReference>
<protein>
    <submittedName>
        <fullName evidence="5">Lrp/AsnC family transcriptional regulator</fullName>
    </submittedName>
</protein>
<dbReference type="CDD" id="cd00090">
    <property type="entry name" value="HTH_ARSR"/>
    <property type="match status" value="1"/>
</dbReference>
<reference evidence="5 6" key="1">
    <citation type="submission" date="2022-04" db="EMBL/GenBank/DDBJ databases">
        <authorList>
            <person name="Ye Y.-Q."/>
            <person name="Du Z.-J."/>
        </authorList>
    </citation>
    <scope>NUCLEOTIDE SEQUENCE [LARGE SCALE GENOMIC DNA]</scope>
    <source>
        <strain evidence="5 6">A6E488</strain>
    </source>
</reference>
<dbReference type="InterPro" id="IPR000485">
    <property type="entry name" value="AsnC-type_HTH_dom"/>
</dbReference>
<dbReference type="FunFam" id="1.10.10.10:FF:000186">
    <property type="entry name" value="AsnC family transcriptional regulator"/>
    <property type="match status" value="1"/>
</dbReference>
<dbReference type="InterPro" id="IPR019885">
    <property type="entry name" value="Tscrpt_reg_HTH_AsnC-type_CS"/>
</dbReference>
<gene>
    <name evidence="5" type="ORF">MUB46_19720</name>
</gene>
<comment type="caution">
    <text evidence="5">The sequence shown here is derived from an EMBL/GenBank/DDBJ whole genome shotgun (WGS) entry which is preliminary data.</text>
</comment>
<feature type="domain" description="HTH asnC-type" evidence="4">
    <location>
        <begin position="2"/>
        <end position="63"/>
    </location>
</feature>
<dbReference type="EMBL" id="JALIDZ010000010">
    <property type="protein sequence ID" value="MCT8974099.1"/>
    <property type="molecule type" value="Genomic_DNA"/>
</dbReference>
<dbReference type="InterPro" id="IPR036390">
    <property type="entry name" value="WH_DNA-bd_sf"/>
</dbReference>
<dbReference type="GO" id="GO:0005829">
    <property type="term" value="C:cytosol"/>
    <property type="evidence" value="ECO:0007669"/>
    <property type="project" value="TreeGrafter"/>
</dbReference>
<dbReference type="InterPro" id="IPR019887">
    <property type="entry name" value="Tscrpt_reg_AsnC/Lrp_C"/>
</dbReference>
<sequence>MIDRIDRKILRELQADGRITNQALAEKVGLSPSPCLRRLRKLEDDGVIRGYTATVDQDRYGLPINAFVSVRLTRQTEDEISEFDKAIADCEEVLDCYLMTGTRDYLLRVVASSLEAYERFLKTRLTRLPCVGSIETSFALGTIKKTAVYPALSD</sequence>
<keyword evidence="3" id="KW-0804">Transcription</keyword>
<evidence type="ECO:0000256" key="3">
    <source>
        <dbReference type="ARBA" id="ARBA00023163"/>
    </source>
</evidence>
<dbReference type="Gene3D" id="3.30.70.920">
    <property type="match status" value="1"/>
</dbReference>
<dbReference type="InterPro" id="IPR011991">
    <property type="entry name" value="ArsR-like_HTH"/>
</dbReference>
<evidence type="ECO:0000256" key="2">
    <source>
        <dbReference type="ARBA" id="ARBA00023125"/>
    </source>
</evidence>
<dbReference type="GO" id="GO:0006355">
    <property type="term" value="P:regulation of DNA-templated transcription"/>
    <property type="evidence" value="ECO:0007669"/>
    <property type="project" value="UniProtKB-ARBA"/>
</dbReference>
<evidence type="ECO:0000256" key="1">
    <source>
        <dbReference type="ARBA" id="ARBA00023015"/>
    </source>
</evidence>
<dbReference type="Pfam" id="PF01037">
    <property type="entry name" value="AsnC_trans_reg"/>
    <property type="match status" value="1"/>
</dbReference>
<dbReference type="PROSITE" id="PS00519">
    <property type="entry name" value="HTH_ASNC_1"/>
    <property type="match status" value="1"/>
</dbReference>
<dbReference type="RefSeq" id="WP_261617683.1">
    <property type="nucleotide sequence ID" value="NZ_JALIDZ010000010.1"/>
</dbReference>
<evidence type="ECO:0000313" key="5">
    <source>
        <dbReference type="EMBL" id="MCT8974099.1"/>
    </source>
</evidence>
<dbReference type="InterPro" id="IPR019888">
    <property type="entry name" value="Tscrpt_reg_AsnC-like"/>
</dbReference>
<dbReference type="Gene3D" id="1.10.10.10">
    <property type="entry name" value="Winged helix-like DNA-binding domain superfamily/Winged helix DNA-binding domain"/>
    <property type="match status" value="1"/>
</dbReference>
<dbReference type="SUPFAM" id="SSF54909">
    <property type="entry name" value="Dimeric alpha+beta barrel"/>
    <property type="match status" value="1"/>
</dbReference>
<dbReference type="Pfam" id="PF13412">
    <property type="entry name" value="HTH_24"/>
    <property type="match status" value="1"/>
</dbReference>
<evidence type="ECO:0000259" key="4">
    <source>
        <dbReference type="PROSITE" id="PS50956"/>
    </source>
</evidence>
<dbReference type="PRINTS" id="PR00033">
    <property type="entry name" value="HTHASNC"/>
</dbReference>